<accession>A0A392S7M0</accession>
<dbReference type="AlphaFoldDB" id="A0A392S7M0"/>
<sequence>MDTVEWPMAATIQPTAAVDKDMVKSTVADMGTMATALDDVVFGLHLDCCLYPCCVHRDPRLCRHECCCYCCCCCGYY</sequence>
<reference evidence="1 2" key="1">
    <citation type="journal article" date="2018" name="Front. Plant Sci.">
        <title>Red Clover (Trifolium pratense) and Zigzag Clover (T. medium) - A Picture of Genomic Similarities and Differences.</title>
        <authorList>
            <person name="Dluhosova J."/>
            <person name="Istvanek J."/>
            <person name="Nedelnik J."/>
            <person name="Repkova J."/>
        </authorList>
    </citation>
    <scope>NUCLEOTIDE SEQUENCE [LARGE SCALE GENOMIC DNA]</scope>
    <source>
        <strain evidence="2">cv. 10/8</strain>
        <tissue evidence="1">Leaf</tissue>
    </source>
</reference>
<name>A0A392S7M0_9FABA</name>
<evidence type="ECO:0000313" key="1">
    <source>
        <dbReference type="EMBL" id="MCI44818.1"/>
    </source>
</evidence>
<dbReference type="EMBL" id="LXQA010335702">
    <property type="protein sequence ID" value="MCI44818.1"/>
    <property type="molecule type" value="Genomic_DNA"/>
</dbReference>
<keyword evidence="2" id="KW-1185">Reference proteome</keyword>
<evidence type="ECO:0000313" key="2">
    <source>
        <dbReference type="Proteomes" id="UP000265520"/>
    </source>
</evidence>
<proteinExistence type="predicted"/>
<dbReference type="Proteomes" id="UP000265520">
    <property type="component" value="Unassembled WGS sequence"/>
</dbReference>
<feature type="non-terminal residue" evidence="1">
    <location>
        <position position="77"/>
    </location>
</feature>
<comment type="caution">
    <text evidence="1">The sequence shown here is derived from an EMBL/GenBank/DDBJ whole genome shotgun (WGS) entry which is preliminary data.</text>
</comment>
<protein>
    <submittedName>
        <fullName evidence="1">Uncharacterized protein</fullName>
    </submittedName>
</protein>
<organism evidence="1 2">
    <name type="scientific">Trifolium medium</name>
    <dbReference type="NCBI Taxonomy" id="97028"/>
    <lineage>
        <taxon>Eukaryota</taxon>
        <taxon>Viridiplantae</taxon>
        <taxon>Streptophyta</taxon>
        <taxon>Embryophyta</taxon>
        <taxon>Tracheophyta</taxon>
        <taxon>Spermatophyta</taxon>
        <taxon>Magnoliopsida</taxon>
        <taxon>eudicotyledons</taxon>
        <taxon>Gunneridae</taxon>
        <taxon>Pentapetalae</taxon>
        <taxon>rosids</taxon>
        <taxon>fabids</taxon>
        <taxon>Fabales</taxon>
        <taxon>Fabaceae</taxon>
        <taxon>Papilionoideae</taxon>
        <taxon>50 kb inversion clade</taxon>
        <taxon>NPAAA clade</taxon>
        <taxon>Hologalegina</taxon>
        <taxon>IRL clade</taxon>
        <taxon>Trifolieae</taxon>
        <taxon>Trifolium</taxon>
    </lineage>
</organism>